<dbReference type="Proteomes" id="UP001162164">
    <property type="component" value="Unassembled WGS sequence"/>
</dbReference>
<name>A0ABQ9JXB5_9CUCU</name>
<evidence type="ECO:0000256" key="2">
    <source>
        <dbReference type="ARBA" id="ARBA00018577"/>
    </source>
</evidence>
<keyword evidence="3" id="KW-0962">Peroxisome biogenesis</keyword>
<dbReference type="PANTHER" id="PTHR13299:SF0">
    <property type="entry name" value="PEROXISOMAL MEMBRANE PROTEIN PEX16"/>
    <property type="match status" value="1"/>
</dbReference>
<sequence length="250" mass="28660">MAYSGGIFEVFCELSAFKVWGRAGKWIVIVSIQVFKCIARLLLIYRYKESIVQSPPVPALDRKTIKSNTTNGDFNQTATFTLKRSGRVVRKVEASPPIGLRRWTPLENEIHENKENMEQVATSRQLMAETIYISKPIVHLASLACFGSTTWKPWLISLAVDLTSLHIYRSDNASTTRSLTPLQRIQVSKRIVALLLYLLRSPFYDRYSKDKINAILIALSNHVPLVGHICNPLQQYLPFWQSTYFYMWST</sequence>
<evidence type="ECO:0000256" key="1">
    <source>
        <dbReference type="ARBA" id="ARBA00009505"/>
    </source>
</evidence>
<reference evidence="4" key="1">
    <citation type="journal article" date="2023" name="Insect Mol. Biol.">
        <title>Genome sequencing provides insights into the evolution of gene families encoding plant cell wall-degrading enzymes in longhorned beetles.</title>
        <authorList>
            <person name="Shin N.R."/>
            <person name="Okamura Y."/>
            <person name="Kirsch R."/>
            <person name="Pauchet Y."/>
        </authorList>
    </citation>
    <scope>NUCLEOTIDE SEQUENCE</scope>
    <source>
        <strain evidence="4">MMC_N1</strain>
    </source>
</reference>
<organism evidence="4 5">
    <name type="scientific">Molorchus minor</name>
    <dbReference type="NCBI Taxonomy" id="1323400"/>
    <lineage>
        <taxon>Eukaryota</taxon>
        <taxon>Metazoa</taxon>
        <taxon>Ecdysozoa</taxon>
        <taxon>Arthropoda</taxon>
        <taxon>Hexapoda</taxon>
        <taxon>Insecta</taxon>
        <taxon>Pterygota</taxon>
        <taxon>Neoptera</taxon>
        <taxon>Endopterygota</taxon>
        <taxon>Coleoptera</taxon>
        <taxon>Polyphaga</taxon>
        <taxon>Cucujiformia</taxon>
        <taxon>Chrysomeloidea</taxon>
        <taxon>Cerambycidae</taxon>
        <taxon>Lamiinae</taxon>
        <taxon>Monochamini</taxon>
        <taxon>Molorchus</taxon>
    </lineage>
</organism>
<gene>
    <name evidence="4" type="ORF">NQ317_001415</name>
</gene>
<dbReference type="Pfam" id="PF08610">
    <property type="entry name" value="Pex16"/>
    <property type="match status" value="1"/>
</dbReference>
<keyword evidence="5" id="KW-1185">Reference proteome</keyword>
<evidence type="ECO:0000313" key="5">
    <source>
        <dbReference type="Proteomes" id="UP001162164"/>
    </source>
</evidence>
<accession>A0ABQ9JXB5</accession>
<dbReference type="InterPro" id="IPR013919">
    <property type="entry name" value="Pex16"/>
</dbReference>
<protein>
    <recommendedName>
        <fullName evidence="2 3">Peroxisomal membrane protein PEX16</fullName>
    </recommendedName>
</protein>
<evidence type="ECO:0000313" key="4">
    <source>
        <dbReference type="EMBL" id="KAJ8982975.1"/>
    </source>
</evidence>
<comment type="subcellular location">
    <subcellularLocation>
        <location evidence="3">Peroxisome membrane</location>
    </subcellularLocation>
</comment>
<comment type="similarity">
    <text evidence="1 3">Belongs to the peroxin-16 family.</text>
</comment>
<keyword evidence="3" id="KW-0576">Peroxisome</keyword>
<evidence type="ECO:0000256" key="3">
    <source>
        <dbReference type="RuleBase" id="RU365003"/>
    </source>
</evidence>
<dbReference type="PANTHER" id="PTHR13299">
    <property type="entry name" value="PEROXISOMAL MEMBRANE PROTEIN PEX16"/>
    <property type="match status" value="1"/>
</dbReference>
<proteinExistence type="inferred from homology"/>
<dbReference type="EMBL" id="JAPWTJ010000098">
    <property type="protein sequence ID" value="KAJ8982975.1"/>
    <property type="molecule type" value="Genomic_DNA"/>
</dbReference>
<comment type="caution">
    <text evidence="4">The sequence shown here is derived from an EMBL/GenBank/DDBJ whole genome shotgun (WGS) entry which is preliminary data.</text>
</comment>